<protein>
    <recommendedName>
        <fullName evidence="1">DUF7597 domain-containing protein</fullName>
    </recommendedName>
</protein>
<evidence type="ECO:0000313" key="2">
    <source>
        <dbReference type="EMBL" id="KQK18019.1"/>
    </source>
</evidence>
<dbReference type="EnsemblPlants" id="KQK18019">
    <property type="protein sequence ID" value="KQK18019"/>
    <property type="gene ID" value="BRADI_1g38061v3"/>
</dbReference>
<sequence>MERYPELRKELRNRWHHPITVPVSNRPDFFMVVSFGRSKFKLTEASVSNLLNVCLEVTNKFIGFHIAKLQSFTFSNFVVYFHLWGFGGPDYQREFAALEEEDAQTWQDPKKPRSPHYVAKSYAEAVTRNPQLLTGANAIPIVRQSAFQRLTKPPSSPPLSPCLLTDEVDLADAGYSPEDIKGSNFPVDPAPLLPGQFDIINFPGRPQQCRYHVIGHIPAKNEDAAIINMAPAPNPDAPFHVTKDMIIDFLHGHLGIRFDHMQRSSLGHAIIRLNSTSNRDWLVLNSPHLHNDIQFTFTEHNRGINCRAFTYNQEVWLMLLNLPLDLWDSAHVHDAVAKWGKLISWDKTVSNLTRAIIKVRVETLADIQYSIIVSHGNNSNAESWSCPVYILSERLMGMEPPDEDVPPDNGGILHPLPALPFHQDHVQHAPIIPDLNEFVQWQPWPAPPEDVQQNHLPEDPLIAQNLMQFFDEVQNMPMAQDPMIDQNDDSAITLILSSNAPDHASAGSVN</sequence>
<evidence type="ECO:0000313" key="4">
    <source>
        <dbReference type="Proteomes" id="UP000008810"/>
    </source>
</evidence>
<reference evidence="3" key="3">
    <citation type="submission" date="2018-08" db="UniProtKB">
        <authorList>
            <consortium name="EnsemblPlants"/>
        </authorList>
    </citation>
    <scope>IDENTIFICATION</scope>
    <source>
        <strain evidence="3">cv. Bd21</strain>
    </source>
</reference>
<dbReference type="Gramene" id="KQK18019">
    <property type="protein sequence ID" value="KQK18019"/>
    <property type="gene ID" value="BRADI_1g38061v3"/>
</dbReference>
<dbReference type="InterPro" id="IPR056018">
    <property type="entry name" value="DUF7597"/>
</dbReference>
<proteinExistence type="predicted"/>
<name>A0A0Q3JK98_BRADI</name>
<dbReference type="PANTHER" id="PTHR33075">
    <property type="entry name" value="OS02G0499800 PROTEIN"/>
    <property type="match status" value="1"/>
</dbReference>
<dbReference type="STRING" id="15368.A0A0Q3JK98"/>
<dbReference type="Proteomes" id="UP000008810">
    <property type="component" value="Chromosome 1"/>
</dbReference>
<dbReference type="PANTHER" id="PTHR33075:SF7">
    <property type="entry name" value="OS02G0303350 PROTEIN"/>
    <property type="match status" value="1"/>
</dbReference>
<dbReference type="AlphaFoldDB" id="A0A0Q3JK98"/>
<dbReference type="EMBL" id="CM000880">
    <property type="protein sequence ID" value="KQK18019.1"/>
    <property type="molecule type" value="Genomic_DNA"/>
</dbReference>
<accession>A0A0Q3JK98</accession>
<dbReference type="InParanoid" id="A0A0Q3JK98"/>
<evidence type="ECO:0000313" key="3">
    <source>
        <dbReference type="EnsemblPlants" id="KQK18019"/>
    </source>
</evidence>
<dbReference type="Pfam" id="PF24530">
    <property type="entry name" value="DUF7597"/>
    <property type="match status" value="1"/>
</dbReference>
<feature type="domain" description="DUF7597" evidence="1">
    <location>
        <begin position="203"/>
        <end position="308"/>
    </location>
</feature>
<evidence type="ECO:0000259" key="1">
    <source>
        <dbReference type="Pfam" id="PF24530"/>
    </source>
</evidence>
<gene>
    <name evidence="2" type="ORF">BRADI_1g38061v3</name>
</gene>
<reference evidence="2" key="2">
    <citation type="submission" date="2017-06" db="EMBL/GenBank/DDBJ databases">
        <title>WGS assembly of Brachypodium distachyon.</title>
        <authorList>
            <consortium name="The International Brachypodium Initiative"/>
            <person name="Lucas S."/>
            <person name="Harmon-Smith M."/>
            <person name="Lail K."/>
            <person name="Tice H."/>
            <person name="Grimwood J."/>
            <person name="Bruce D."/>
            <person name="Barry K."/>
            <person name="Shu S."/>
            <person name="Lindquist E."/>
            <person name="Wang M."/>
            <person name="Pitluck S."/>
            <person name="Vogel J.P."/>
            <person name="Garvin D.F."/>
            <person name="Mockler T.C."/>
            <person name="Schmutz J."/>
            <person name="Rokhsar D."/>
            <person name="Bevan M.W."/>
        </authorList>
    </citation>
    <scope>NUCLEOTIDE SEQUENCE</scope>
    <source>
        <strain evidence="2">Bd21</strain>
    </source>
</reference>
<keyword evidence="4" id="KW-1185">Reference proteome</keyword>
<reference evidence="2 3" key="1">
    <citation type="journal article" date="2010" name="Nature">
        <title>Genome sequencing and analysis of the model grass Brachypodium distachyon.</title>
        <authorList>
            <consortium name="International Brachypodium Initiative"/>
        </authorList>
    </citation>
    <scope>NUCLEOTIDE SEQUENCE [LARGE SCALE GENOMIC DNA]</scope>
    <source>
        <strain evidence="2 3">Bd21</strain>
    </source>
</reference>
<organism evidence="2">
    <name type="scientific">Brachypodium distachyon</name>
    <name type="common">Purple false brome</name>
    <name type="synonym">Trachynia distachya</name>
    <dbReference type="NCBI Taxonomy" id="15368"/>
    <lineage>
        <taxon>Eukaryota</taxon>
        <taxon>Viridiplantae</taxon>
        <taxon>Streptophyta</taxon>
        <taxon>Embryophyta</taxon>
        <taxon>Tracheophyta</taxon>
        <taxon>Spermatophyta</taxon>
        <taxon>Magnoliopsida</taxon>
        <taxon>Liliopsida</taxon>
        <taxon>Poales</taxon>
        <taxon>Poaceae</taxon>
        <taxon>BOP clade</taxon>
        <taxon>Pooideae</taxon>
        <taxon>Stipodae</taxon>
        <taxon>Brachypodieae</taxon>
        <taxon>Brachypodium</taxon>
    </lineage>
</organism>
<dbReference type="FunCoup" id="A0A0Q3JK98">
    <property type="interactions" value="324"/>
</dbReference>